<evidence type="ECO:0000256" key="10">
    <source>
        <dbReference type="SAM" id="Phobius"/>
    </source>
</evidence>
<feature type="transmembrane region" description="Helical" evidence="10">
    <location>
        <begin position="207"/>
        <end position="232"/>
    </location>
</feature>
<dbReference type="InterPro" id="IPR059112">
    <property type="entry name" value="CysZ/EI24"/>
</dbReference>
<keyword evidence="3" id="KW-1003">Cell membrane</keyword>
<dbReference type="Proteomes" id="UP001500121">
    <property type="component" value="Unassembled WGS sequence"/>
</dbReference>
<keyword evidence="8" id="KW-0764">Sulfate transport</keyword>
<comment type="caution">
    <text evidence="11">The sequence shown here is derived from an EMBL/GenBank/DDBJ whole genome shotgun (WGS) entry which is preliminary data.</text>
</comment>
<evidence type="ECO:0000256" key="1">
    <source>
        <dbReference type="ARBA" id="ARBA00004141"/>
    </source>
</evidence>
<protein>
    <recommendedName>
        <fullName evidence="13">CysZ protein</fullName>
    </recommendedName>
</protein>
<accession>A0ABP8Z0M1</accession>
<keyword evidence="5" id="KW-0028">Amino-acid biosynthesis</keyword>
<organism evidence="11 12">
    <name type="scientific">Amnibacterium soli</name>
    <dbReference type="NCBI Taxonomy" id="1282736"/>
    <lineage>
        <taxon>Bacteria</taxon>
        <taxon>Bacillati</taxon>
        <taxon>Actinomycetota</taxon>
        <taxon>Actinomycetes</taxon>
        <taxon>Micrococcales</taxon>
        <taxon>Microbacteriaceae</taxon>
        <taxon>Amnibacterium</taxon>
    </lineage>
</organism>
<dbReference type="EMBL" id="BAABLP010000002">
    <property type="protein sequence ID" value="GAA4741141.1"/>
    <property type="molecule type" value="Genomic_DNA"/>
</dbReference>
<feature type="transmembrane region" description="Helical" evidence="10">
    <location>
        <begin position="163"/>
        <end position="186"/>
    </location>
</feature>
<dbReference type="PANTHER" id="PTHR37468:SF1">
    <property type="entry name" value="SULFATE TRANSPORTER CYSZ"/>
    <property type="match status" value="1"/>
</dbReference>
<proteinExistence type="predicted"/>
<evidence type="ECO:0000256" key="5">
    <source>
        <dbReference type="ARBA" id="ARBA00022605"/>
    </source>
</evidence>
<dbReference type="PANTHER" id="PTHR37468">
    <property type="entry name" value="SULFATE TRANSPORTER CYSZ"/>
    <property type="match status" value="1"/>
</dbReference>
<feature type="transmembrane region" description="Helical" evidence="10">
    <location>
        <begin position="138"/>
        <end position="157"/>
    </location>
</feature>
<sequence>MHEFLRGVGDLGRGFRLWGSSPRLMLLGALPAVVVGAVWVGLLVALVTSLEGIAAWATGFAAGWADPLRATVRVAAGLAILVLAVVVGALSFTAVVLTVGDPFYERISRRVEQRLGDAPEERDEPVLRGLLRAARDGLALLVASVGVGLAAFLLGLIPLVGPLVGGAFGAVVGGWFLAVELTGTPFDARGLHLRERRRRLRGLRARALGFGVATWVLFLVPLGAIVAMPAAVGGATLLTRAALERRPEAGAATG</sequence>
<keyword evidence="6 10" id="KW-0812">Transmembrane</keyword>
<gene>
    <name evidence="11" type="ORF">GCM10025783_10240</name>
</gene>
<evidence type="ECO:0000256" key="6">
    <source>
        <dbReference type="ARBA" id="ARBA00022692"/>
    </source>
</evidence>
<evidence type="ECO:0000313" key="11">
    <source>
        <dbReference type="EMBL" id="GAA4741141.1"/>
    </source>
</evidence>
<dbReference type="Pfam" id="PF07264">
    <property type="entry name" value="EI24"/>
    <property type="match status" value="1"/>
</dbReference>
<evidence type="ECO:0000256" key="3">
    <source>
        <dbReference type="ARBA" id="ARBA00022475"/>
    </source>
</evidence>
<keyword evidence="2" id="KW-0813">Transport</keyword>
<evidence type="ECO:0000256" key="9">
    <source>
        <dbReference type="ARBA" id="ARBA00023136"/>
    </source>
</evidence>
<keyword evidence="7 10" id="KW-1133">Transmembrane helix</keyword>
<evidence type="ECO:0000256" key="2">
    <source>
        <dbReference type="ARBA" id="ARBA00022448"/>
    </source>
</evidence>
<evidence type="ECO:0008006" key="13">
    <source>
        <dbReference type="Google" id="ProtNLM"/>
    </source>
</evidence>
<keyword evidence="9 10" id="KW-0472">Membrane</keyword>
<evidence type="ECO:0000313" key="12">
    <source>
        <dbReference type="Proteomes" id="UP001500121"/>
    </source>
</evidence>
<name>A0ABP8Z0M1_9MICO</name>
<feature type="transmembrane region" description="Helical" evidence="10">
    <location>
        <begin position="24"/>
        <end position="47"/>
    </location>
</feature>
<keyword evidence="4" id="KW-0997">Cell inner membrane</keyword>
<evidence type="ECO:0000256" key="8">
    <source>
        <dbReference type="ARBA" id="ARBA00023032"/>
    </source>
</evidence>
<comment type="subcellular location">
    <subcellularLocation>
        <location evidence="1">Membrane</location>
        <topology evidence="1">Multi-pass membrane protein</topology>
    </subcellularLocation>
</comment>
<evidence type="ECO:0000256" key="4">
    <source>
        <dbReference type="ARBA" id="ARBA00022519"/>
    </source>
</evidence>
<keyword evidence="12" id="KW-1185">Reference proteome</keyword>
<feature type="transmembrane region" description="Helical" evidence="10">
    <location>
        <begin position="74"/>
        <end position="100"/>
    </location>
</feature>
<reference evidence="12" key="1">
    <citation type="journal article" date="2019" name="Int. J. Syst. Evol. Microbiol.">
        <title>The Global Catalogue of Microorganisms (GCM) 10K type strain sequencing project: providing services to taxonomists for standard genome sequencing and annotation.</title>
        <authorList>
            <consortium name="The Broad Institute Genomics Platform"/>
            <consortium name="The Broad Institute Genome Sequencing Center for Infectious Disease"/>
            <person name="Wu L."/>
            <person name="Ma J."/>
        </authorList>
    </citation>
    <scope>NUCLEOTIDE SEQUENCE [LARGE SCALE GENOMIC DNA]</scope>
    <source>
        <strain evidence="12">JCM 19015</strain>
    </source>
</reference>
<evidence type="ECO:0000256" key="7">
    <source>
        <dbReference type="ARBA" id="ARBA00022989"/>
    </source>
</evidence>
<dbReference type="InterPro" id="IPR050480">
    <property type="entry name" value="CysZ-like"/>
</dbReference>
<dbReference type="RefSeq" id="WP_345479938.1">
    <property type="nucleotide sequence ID" value="NZ_BAABLP010000002.1"/>
</dbReference>